<dbReference type="Proteomes" id="UP000295146">
    <property type="component" value="Unassembled WGS sequence"/>
</dbReference>
<comment type="caution">
    <text evidence="1">The sequence shown here is derived from an EMBL/GenBank/DDBJ whole genome shotgun (WGS) entry which is preliminary data.</text>
</comment>
<proteinExistence type="predicted"/>
<dbReference type="RefSeq" id="WP_134107856.1">
    <property type="nucleotide sequence ID" value="NZ_SODP01000003.1"/>
</dbReference>
<evidence type="ECO:0008006" key="3">
    <source>
        <dbReference type="Google" id="ProtNLM"/>
    </source>
</evidence>
<accession>A0A4R8BWF3</accession>
<gene>
    <name evidence="1" type="ORF">EV653_6161</name>
</gene>
<evidence type="ECO:0000313" key="2">
    <source>
        <dbReference type="Proteomes" id="UP000295146"/>
    </source>
</evidence>
<dbReference type="InterPro" id="IPR046288">
    <property type="entry name" value="DUF6325"/>
</dbReference>
<reference evidence="1 2" key="1">
    <citation type="submission" date="2019-03" db="EMBL/GenBank/DDBJ databases">
        <title>Genomic Encyclopedia of Type Strains, Phase III (KMG-III): the genomes of soil and plant-associated and newly described type strains.</title>
        <authorList>
            <person name="Whitman W."/>
        </authorList>
    </citation>
    <scope>NUCLEOTIDE SEQUENCE [LARGE SCALE GENOMIC DNA]</scope>
    <source>
        <strain evidence="1 2">VKM Ac-2573</strain>
    </source>
</reference>
<dbReference type="EMBL" id="SODP01000003">
    <property type="protein sequence ID" value="TDW66144.1"/>
    <property type="molecule type" value="Genomic_DNA"/>
</dbReference>
<dbReference type="OrthoDB" id="1779644at2"/>
<organism evidence="1 2">
    <name type="scientific">Kribbella pratensis</name>
    <dbReference type="NCBI Taxonomy" id="2512112"/>
    <lineage>
        <taxon>Bacteria</taxon>
        <taxon>Bacillati</taxon>
        <taxon>Actinomycetota</taxon>
        <taxon>Actinomycetes</taxon>
        <taxon>Propionibacteriales</taxon>
        <taxon>Kribbellaceae</taxon>
        <taxon>Kribbella</taxon>
    </lineage>
</organism>
<evidence type="ECO:0000313" key="1">
    <source>
        <dbReference type="EMBL" id="TDW66144.1"/>
    </source>
</evidence>
<dbReference type="AlphaFoldDB" id="A0A4R8BWF3"/>
<protein>
    <recommendedName>
        <fullName evidence="3">DUF1269 domain-containing protein</fullName>
    </recommendedName>
</protein>
<name>A0A4R8BWF3_9ACTN</name>
<sequence length="157" mass="16779">MTVNVDELGPVDWIVVEFPSTKLTGEIAPILADYVDRGLIRILDLLFLMKDADGSFEAFESTDLDDSEIGQLRGFETGIAMLLSEQDVEDLAETIEPGSSAAVLVWENLWAAPFGAAVRHAGGQLAASGRIPIQAVLAAIEADAAETEETEKTEEGS</sequence>
<dbReference type="Pfam" id="PF19850">
    <property type="entry name" value="DUF6325"/>
    <property type="match status" value="1"/>
</dbReference>
<keyword evidence="2" id="KW-1185">Reference proteome</keyword>